<proteinExistence type="predicted"/>
<sequence>MDNINYKVLLQHCVNILDSHHYYTNKHLDVLINNNMNFYSEEELYKKYIANKKLMLKYLFDASNSNLKEEDYTIFVVLSYLFLFRIQELNYSKIKAFVDTQPTRKIYKLLEFIFSEKNLAPDGRLKMIWKDLLDENYIEV</sequence>
<dbReference type="Proteomes" id="UP000193920">
    <property type="component" value="Unassembled WGS sequence"/>
</dbReference>
<organism evidence="1 2">
    <name type="scientific">Neocallimastix californiae</name>
    <dbReference type="NCBI Taxonomy" id="1754190"/>
    <lineage>
        <taxon>Eukaryota</taxon>
        <taxon>Fungi</taxon>
        <taxon>Fungi incertae sedis</taxon>
        <taxon>Chytridiomycota</taxon>
        <taxon>Chytridiomycota incertae sedis</taxon>
        <taxon>Neocallimastigomycetes</taxon>
        <taxon>Neocallimastigales</taxon>
        <taxon>Neocallimastigaceae</taxon>
        <taxon>Neocallimastix</taxon>
    </lineage>
</organism>
<protein>
    <submittedName>
        <fullName evidence="1">Uncharacterized protein</fullName>
    </submittedName>
</protein>
<comment type="caution">
    <text evidence="1">The sequence shown here is derived from an EMBL/GenBank/DDBJ whole genome shotgun (WGS) entry which is preliminary data.</text>
</comment>
<accession>A0A1Y2EQW4</accession>
<keyword evidence="2" id="KW-1185">Reference proteome</keyword>
<dbReference type="OrthoDB" id="10262255at2759"/>
<reference evidence="1 2" key="1">
    <citation type="submission" date="2016-08" db="EMBL/GenBank/DDBJ databases">
        <title>A Parts List for Fungal Cellulosomes Revealed by Comparative Genomics.</title>
        <authorList>
            <consortium name="DOE Joint Genome Institute"/>
            <person name="Haitjema C.H."/>
            <person name="Gilmore S.P."/>
            <person name="Henske J.K."/>
            <person name="Solomon K.V."/>
            <person name="De Groot R."/>
            <person name="Kuo A."/>
            <person name="Mondo S.J."/>
            <person name="Salamov A.A."/>
            <person name="Labutti K."/>
            <person name="Zhao Z."/>
            <person name="Chiniquy J."/>
            <person name="Barry K."/>
            <person name="Brewer H.M."/>
            <person name="Purvine S.O."/>
            <person name="Wright A.T."/>
            <person name="Boxma B."/>
            <person name="Van Alen T."/>
            <person name="Hackstein J.H."/>
            <person name="Baker S.E."/>
            <person name="Grigoriev I.V."/>
            <person name="O'Malley M.A."/>
        </authorList>
    </citation>
    <scope>NUCLEOTIDE SEQUENCE [LARGE SCALE GENOMIC DNA]</scope>
    <source>
        <strain evidence="1 2">G1</strain>
    </source>
</reference>
<dbReference type="AlphaFoldDB" id="A0A1Y2EQW4"/>
<dbReference type="PANTHER" id="PTHR34649">
    <property type="entry name" value="CILIA- AND FLAGELLA-ASSOCIATED PROTEIN 99"/>
    <property type="match status" value="1"/>
</dbReference>
<evidence type="ECO:0000313" key="2">
    <source>
        <dbReference type="Proteomes" id="UP000193920"/>
    </source>
</evidence>
<dbReference type="InterPro" id="IPR039341">
    <property type="entry name" value="CFAP99"/>
</dbReference>
<dbReference type="EMBL" id="MCOG01000031">
    <property type="protein sequence ID" value="ORY73948.1"/>
    <property type="molecule type" value="Genomic_DNA"/>
</dbReference>
<name>A0A1Y2EQW4_9FUNG</name>
<dbReference type="PANTHER" id="PTHR34649:SF1">
    <property type="entry name" value="CILIA- AND FLAGELLA-ASSOCIATED PROTEIN 99"/>
    <property type="match status" value="1"/>
</dbReference>
<evidence type="ECO:0000313" key="1">
    <source>
        <dbReference type="EMBL" id="ORY73948.1"/>
    </source>
</evidence>
<gene>
    <name evidence="1" type="ORF">LY90DRAFT_502795</name>
</gene>
<dbReference type="STRING" id="1754190.A0A1Y2EQW4"/>